<evidence type="ECO:0000313" key="3">
    <source>
        <dbReference type="Proteomes" id="UP000518266"/>
    </source>
</evidence>
<evidence type="ECO:0000256" key="1">
    <source>
        <dbReference type="SAM" id="MobiDB-lite"/>
    </source>
</evidence>
<reference evidence="2 3" key="1">
    <citation type="submission" date="2020-03" db="EMBL/GenBank/DDBJ databases">
        <title>Dissostichus mawsoni Genome sequencing and assembly.</title>
        <authorList>
            <person name="Park H."/>
        </authorList>
    </citation>
    <scope>NUCLEOTIDE SEQUENCE [LARGE SCALE GENOMIC DNA]</scope>
    <source>
        <strain evidence="2">DM0001</strain>
        <tissue evidence="2">Muscle</tissue>
    </source>
</reference>
<sequence length="204" mass="21427">MCPQSRDIGPLLTTSRLLSAARSSSGSEPRPPALPAPQTIFYLAGGRGDGAFLPRTLLLRMRLKLCRSDFFKDLTLERGPSIAKESLGHGGDGGGGHALHQHLRLEARGEGGGFDGAPAGRGPSSSHLPKRRPFLLLLHVGVVAGVMRFVTWVAVEFGRDAGDVEGAGDGGGVERSQVGGRQGGPAGGQEVNHNQLLLQQHHHC</sequence>
<accession>A0A7J5YDS7</accession>
<dbReference type="Proteomes" id="UP000518266">
    <property type="component" value="Unassembled WGS sequence"/>
</dbReference>
<name>A0A7J5YDS7_DISMA</name>
<gene>
    <name evidence="2" type="ORF">F7725_003765</name>
</gene>
<dbReference type="EMBL" id="JAAKFY010000014">
    <property type="protein sequence ID" value="KAF3846687.1"/>
    <property type="molecule type" value="Genomic_DNA"/>
</dbReference>
<comment type="caution">
    <text evidence="2">The sequence shown here is derived from an EMBL/GenBank/DDBJ whole genome shotgun (WGS) entry which is preliminary data.</text>
</comment>
<proteinExistence type="predicted"/>
<evidence type="ECO:0000313" key="2">
    <source>
        <dbReference type="EMBL" id="KAF3846687.1"/>
    </source>
</evidence>
<dbReference type="AlphaFoldDB" id="A0A7J5YDS7"/>
<feature type="region of interest" description="Disordered" evidence="1">
    <location>
        <begin position="164"/>
        <end position="190"/>
    </location>
</feature>
<keyword evidence="3" id="KW-1185">Reference proteome</keyword>
<protein>
    <submittedName>
        <fullName evidence="2">Uncharacterized protein</fullName>
    </submittedName>
</protein>
<organism evidence="2 3">
    <name type="scientific">Dissostichus mawsoni</name>
    <name type="common">Antarctic cod</name>
    <dbReference type="NCBI Taxonomy" id="36200"/>
    <lineage>
        <taxon>Eukaryota</taxon>
        <taxon>Metazoa</taxon>
        <taxon>Chordata</taxon>
        <taxon>Craniata</taxon>
        <taxon>Vertebrata</taxon>
        <taxon>Euteleostomi</taxon>
        <taxon>Actinopterygii</taxon>
        <taxon>Neopterygii</taxon>
        <taxon>Teleostei</taxon>
        <taxon>Neoteleostei</taxon>
        <taxon>Acanthomorphata</taxon>
        <taxon>Eupercaria</taxon>
        <taxon>Perciformes</taxon>
        <taxon>Notothenioidei</taxon>
        <taxon>Nototheniidae</taxon>
        <taxon>Dissostichus</taxon>
    </lineage>
</organism>